<keyword evidence="2" id="KW-1185">Reference proteome</keyword>
<accession>A0ACC3A975</accession>
<evidence type="ECO:0000313" key="1">
    <source>
        <dbReference type="EMBL" id="KAJ9657583.1"/>
    </source>
</evidence>
<proteinExistence type="predicted"/>
<organism evidence="1 2">
    <name type="scientific">Neophaeococcomyces mojaviensis</name>
    <dbReference type="NCBI Taxonomy" id="3383035"/>
    <lineage>
        <taxon>Eukaryota</taxon>
        <taxon>Fungi</taxon>
        <taxon>Dikarya</taxon>
        <taxon>Ascomycota</taxon>
        <taxon>Pezizomycotina</taxon>
        <taxon>Eurotiomycetes</taxon>
        <taxon>Chaetothyriomycetidae</taxon>
        <taxon>Chaetothyriales</taxon>
        <taxon>Chaetothyriales incertae sedis</taxon>
        <taxon>Neophaeococcomyces</taxon>
    </lineage>
</organism>
<dbReference type="Proteomes" id="UP001172386">
    <property type="component" value="Unassembled WGS sequence"/>
</dbReference>
<comment type="caution">
    <text evidence="1">The sequence shown here is derived from an EMBL/GenBank/DDBJ whole genome shotgun (WGS) entry which is preliminary data.</text>
</comment>
<name>A0ACC3A975_9EURO</name>
<evidence type="ECO:0000313" key="2">
    <source>
        <dbReference type="Proteomes" id="UP001172386"/>
    </source>
</evidence>
<reference evidence="1" key="1">
    <citation type="submission" date="2022-10" db="EMBL/GenBank/DDBJ databases">
        <title>Culturing micro-colonial fungi from biological soil crusts in the Mojave desert and describing Neophaeococcomyces mojavensis, and introducing the new genera and species Taxawa tesnikishii.</title>
        <authorList>
            <person name="Kurbessoian T."/>
            <person name="Stajich J.E."/>
        </authorList>
    </citation>
    <scope>NUCLEOTIDE SEQUENCE</scope>
    <source>
        <strain evidence="1">JES_112</strain>
    </source>
</reference>
<dbReference type="EMBL" id="JAPDRQ010000062">
    <property type="protein sequence ID" value="KAJ9657583.1"/>
    <property type="molecule type" value="Genomic_DNA"/>
</dbReference>
<protein>
    <submittedName>
        <fullName evidence="1">Uncharacterized protein</fullName>
    </submittedName>
</protein>
<gene>
    <name evidence="1" type="ORF">H2198_004229</name>
</gene>
<sequence>MDDDEPLPSTAARNYPEEDRTPTSDREIHAFYSYSVAAEVFAVVGVGAFLPVTLEQLARENGVFYSDHTTPCVSAATSAMRTFGRAADSATRDPDQCLVHIFGMDITTASFAMYTFSAAVLCQAITLVSFSSFADYGFNRKRLLLTFGMVGALTSMSFIFVVPAIYLIGALLVIVGITCLGSSFVVLNSFLPLLALNHPLVHNANKEHDLNRNSSLGAKGSNNVELTISNSISSRAVGLGYAAAVFVQILSILILFFTKKMFGDSVSSTLALRLTLLLAGIWWLAFMIPTYLYLRPRPGPPLTNSKLVPSQNQSKLSIVIAHIVFAWHSLWRTVTIAARLKQMAIFLSAWFILSDATASISGTAVLFARTELKIGTIGIALLSITAMLSGVAGAALIPKLSERLRWSSNKTIIACLCLMEIVPLYGLLGYVPLIQAWGVGGLQQAWEIYPLAIVHGAVMAGFSSYCRSLYGQLVPPGNEAAFFALFAITDKGSSAIGPAIVGRIVDLTGHIRPAFWFLAVLVALPIPLLWWVNADEGRSDARKMARRLQGEEGVSVHLRNVGEREEAEGLIREGE</sequence>